<name>A0A210QXT5_MIZYE</name>
<gene>
    <name evidence="5" type="ORF">KP79_PYT13635</name>
</gene>
<protein>
    <submittedName>
        <fullName evidence="5">Catenin alpha</fullName>
    </submittedName>
</protein>
<dbReference type="PANTHER" id="PTHR18914">
    <property type="entry name" value="ALPHA CATENIN"/>
    <property type="match status" value="1"/>
</dbReference>
<accession>A0A210QXT5</accession>
<dbReference type="Gene3D" id="1.20.120.810">
    <property type="entry name" value="Vinculin, Vh2 four-helix bundle"/>
    <property type="match status" value="1"/>
</dbReference>
<dbReference type="GO" id="GO:0016477">
    <property type="term" value="P:cell migration"/>
    <property type="evidence" value="ECO:0007669"/>
    <property type="project" value="TreeGrafter"/>
</dbReference>
<proteinExistence type="inferred from homology"/>
<comment type="caution">
    <text evidence="5">The sequence shown here is derived from an EMBL/GenBank/DDBJ whole genome shotgun (WGS) entry which is preliminary data.</text>
</comment>
<dbReference type="Proteomes" id="UP000242188">
    <property type="component" value="Unassembled WGS sequence"/>
</dbReference>
<evidence type="ECO:0000256" key="4">
    <source>
        <dbReference type="SAM" id="MobiDB-lite"/>
    </source>
</evidence>
<keyword evidence="3" id="KW-0963">Cytoplasm</keyword>
<dbReference type="PANTHER" id="PTHR18914:SF30">
    <property type="entry name" value="VINCULIN_ALPHA-CATENIN FAMILY MEMBER 1"/>
    <property type="match status" value="1"/>
</dbReference>
<evidence type="ECO:0000256" key="3">
    <source>
        <dbReference type="ARBA" id="ARBA00022490"/>
    </source>
</evidence>
<dbReference type="GO" id="GO:0005912">
    <property type="term" value="C:adherens junction"/>
    <property type="evidence" value="ECO:0007669"/>
    <property type="project" value="TreeGrafter"/>
</dbReference>
<keyword evidence="6" id="KW-1185">Reference proteome</keyword>
<comment type="similarity">
    <text evidence="2">Belongs to the vinculin/alpha-catenin family.</text>
</comment>
<dbReference type="GO" id="GO:0008013">
    <property type="term" value="F:beta-catenin binding"/>
    <property type="evidence" value="ECO:0007669"/>
    <property type="project" value="TreeGrafter"/>
</dbReference>
<organism evidence="5 6">
    <name type="scientific">Mizuhopecten yessoensis</name>
    <name type="common">Japanese scallop</name>
    <name type="synonym">Patinopecten yessoensis</name>
    <dbReference type="NCBI Taxonomy" id="6573"/>
    <lineage>
        <taxon>Eukaryota</taxon>
        <taxon>Metazoa</taxon>
        <taxon>Spiralia</taxon>
        <taxon>Lophotrochozoa</taxon>
        <taxon>Mollusca</taxon>
        <taxon>Bivalvia</taxon>
        <taxon>Autobranchia</taxon>
        <taxon>Pteriomorphia</taxon>
        <taxon>Pectinida</taxon>
        <taxon>Pectinoidea</taxon>
        <taxon>Pectinidae</taxon>
        <taxon>Mizuhopecten</taxon>
    </lineage>
</organism>
<evidence type="ECO:0000256" key="2">
    <source>
        <dbReference type="ARBA" id="ARBA00008376"/>
    </source>
</evidence>
<dbReference type="GO" id="GO:0016342">
    <property type="term" value="C:catenin complex"/>
    <property type="evidence" value="ECO:0007669"/>
    <property type="project" value="TreeGrafter"/>
</dbReference>
<dbReference type="PRINTS" id="PR00806">
    <property type="entry name" value="VINCULIN"/>
</dbReference>
<reference evidence="5 6" key="1">
    <citation type="journal article" date="2017" name="Nat. Ecol. Evol.">
        <title>Scallop genome provides insights into evolution of bilaterian karyotype and development.</title>
        <authorList>
            <person name="Wang S."/>
            <person name="Zhang J."/>
            <person name="Jiao W."/>
            <person name="Li J."/>
            <person name="Xun X."/>
            <person name="Sun Y."/>
            <person name="Guo X."/>
            <person name="Huan P."/>
            <person name="Dong B."/>
            <person name="Zhang L."/>
            <person name="Hu X."/>
            <person name="Sun X."/>
            <person name="Wang J."/>
            <person name="Zhao C."/>
            <person name="Wang Y."/>
            <person name="Wang D."/>
            <person name="Huang X."/>
            <person name="Wang R."/>
            <person name="Lv J."/>
            <person name="Li Y."/>
            <person name="Zhang Z."/>
            <person name="Liu B."/>
            <person name="Lu W."/>
            <person name="Hui Y."/>
            <person name="Liang J."/>
            <person name="Zhou Z."/>
            <person name="Hou R."/>
            <person name="Li X."/>
            <person name="Liu Y."/>
            <person name="Li H."/>
            <person name="Ning X."/>
            <person name="Lin Y."/>
            <person name="Zhao L."/>
            <person name="Xing Q."/>
            <person name="Dou J."/>
            <person name="Li Y."/>
            <person name="Mao J."/>
            <person name="Guo H."/>
            <person name="Dou H."/>
            <person name="Li T."/>
            <person name="Mu C."/>
            <person name="Jiang W."/>
            <person name="Fu Q."/>
            <person name="Fu X."/>
            <person name="Miao Y."/>
            <person name="Liu J."/>
            <person name="Yu Q."/>
            <person name="Li R."/>
            <person name="Liao H."/>
            <person name="Li X."/>
            <person name="Kong Y."/>
            <person name="Jiang Z."/>
            <person name="Chourrout D."/>
            <person name="Li R."/>
            <person name="Bao Z."/>
        </authorList>
    </citation>
    <scope>NUCLEOTIDE SEQUENCE [LARGE SCALE GENOMIC DNA]</scope>
    <source>
        <strain evidence="5 6">PY_sf001</strain>
    </source>
</reference>
<dbReference type="Pfam" id="PF01044">
    <property type="entry name" value="Vinculin"/>
    <property type="match status" value="2"/>
</dbReference>
<evidence type="ECO:0000313" key="5">
    <source>
        <dbReference type="EMBL" id="OWF53522.1"/>
    </source>
</evidence>
<evidence type="ECO:0000313" key="6">
    <source>
        <dbReference type="Proteomes" id="UP000242188"/>
    </source>
</evidence>
<dbReference type="GO" id="GO:0051015">
    <property type="term" value="F:actin filament binding"/>
    <property type="evidence" value="ECO:0007669"/>
    <property type="project" value="InterPro"/>
</dbReference>
<dbReference type="InterPro" id="IPR006077">
    <property type="entry name" value="Vinculin/catenin"/>
</dbReference>
<dbReference type="STRING" id="6573.A0A210QXT5"/>
<dbReference type="GO" id="GO:0005737">
    <property type="term" value="C:cytoplasm"/>
    <property type="evidence" value="ECO:0007669"/>
    <property type="project" value="UniProtKB-SubCell"/>
</dbReference>
<dbReference type="EMBL" id="NEDP02001335">
    <property type="protein sequence ID" value="OWF53522.1"/>
    <property type="molecule type" value="Genomic_DNA"/>
</dbReference>
<comment type="subcellular location">
    <subcellularLocation>
        <location evidence="1">Cytoplasm</location>
    </subcellularLocation>
</comment>
<dbReference type="OrthoDB" id="29742at2759"/>
<feature type="region of interest" description="Disordered" evidence="4">
    <location>
        <begin position="1274"/>
        <end position="1298"/>
    </location>
</feature>
<dbReference type="GO" id="GO:0098609">
    <property type="term" value="P:cell-cell adhesion"/>
    <property type="evidence" value="ECO:0007669"/>
    <property type="project" value="TreeGrafter"/>
</dbReference>
<dbReference type="Gene3D" id="1.20.120.230">
    <property type="entry name" value="Alpha-catenin/vinculin-like"/>
    <property type="match status" value="4"/>
</dbReference>
<dbReference type="SUPFAM" id="SSF47220">
    <property type="entry name" value="alpha-catenin/vinculin-like"/>
    <property type="match status" value="4"/>
</dbReference>
<evidence type="ECO:0000256" key="1">
    <source>
        <dbReference type="ARBA" id="ARBA00004496"/>
    </source>
</evidence>
<sequence length="1509" mass="168765">MEVTNGLLTSFVQTKSIERILAPIASQISLLIILGETKTDVSIPNDIGPCASAMMKAAEHLISVGKEKSQSGADQEYSRRMLSACETLDLASSDLYLATQRLEGNSAREEWAKLVTAAKDVLQGTMKVLLVSDDAEVRRIVSAAHLVSENISRLGVVQTMADLLTCFKSFTDAAAQLCTHANKRQKDLCHDRQREKVITSMALLKKSIPSMSVALQSFVKYPQNPQAQMSKACVMNQVLAAVRDMVEAFENKSTDEDYLDVEESGFFVAKVDQILEVLSEDNRAELHTDLESWTEMTVRHSMLVAHMCTDSFRDVIIRTCQRILQLKSQVFKLHSSVKDNPDIQSMQDDFADICESLMDEFYELERNVNLALLHLMIDIFQETTEPLERLVKSAMYSSEAQSLQDLSEEYIQDFENHADKMCQTARCVAASSSDKRRVRVLRTCVCRLERLDPEMVPGAVTMAKTSCDKMAIKHLKLLMKEWSFEVKNLVEVLDEMTVPAIFMQVSESKIEEDVNVCLGFLTEEDLVGVASALRGVVGRSRRVGQFAVRIVDHSQNPLYRNGLQSYIKQLQRAIKGVRAAGGNITVNPSNPPYIDTLKRRFKLLIDCVKQVRAGLTDDNHPDILSPIRHQARQHSEVEEKGNLGRSRHFESGYGTMGLTGKLQFTTTTMSYDPDVIKRVQRSEVIVPAHEGEVQTVHTRLHQHAAPASRSFTEYPHARLLGREMCMEAIRGGTQRVAVIGGEVLGWTNHIVDAAHEVLIHCEDAEAKRVNKALGYEVDTLTPQILDKAKFVAHGDKEEAAKLTALVEEWSSKVEKLRIFVDVTVERWKVIADKVHKAVVDRNADLLSKQVVVLYSHQKAMLDILELVSMFGQDPHVKDQNRVSKLLEDKDELENLTVTMATTAEMISYAATREEKNHVSELGRDWAVRVYSVLSGLDSLVADLHQLGREAGVWPSTDATPTKDVEIVNHLQVENDTLKDLLNCVALGDTRMSQEATVLYQHLRVVHEEARRLLSQPPGSGVIVTFSQQKLRILSAQWVTKALKCMELIQTQTTLTAAGINKIVDAVFSAKISKTEAQRQRSMADCQDQISSFSRGMVTLRQKTLQGIQLSTDVSKRSAIRKSLDDITGIAPGLINTLKNLTGSGSVDLKELSRQRLRWAAKVRQLVVLLQQVTDIQPALVKEVCRLLNVEEVGGVTSCAPDFTATIVITPQVKDTDKEEVNDKITSNNQSLLSVTAASARPSGIMEVTETQKEDDFKPAKVTFQNVHEELLRVTSDRRDEETLGQLPQPKARQTSSPYRPSNAILAAAKYLQKEADQWEDEGNPIVQVAKEMSKQLQHMMEYSQGEGQITNHIEMTQTAKAVAENGQKMRKFVKILAKYCVEKRFAKDLMFYADQIPTVSTQLSIISSVQMASPEDKNADKILIQNAQNLMKVVTQTIKAAETVCVKGLVMPEDGSEDDISAVILATQWRRKFVRHLQREADEAPKDTLGLRRIEEHNPPALTQIFTTY</sequence>
<dbReference type="InterPro" id="IPR036723">
    <property type="entry name" value="Alpha-catenin/vinculin-like_sf"/>
</dbReference>